<feature type="region of interest" description="Disordered" evidence="1">
    <location>
        <begin position="531"/>
        <end position="604"/>
    </location>
</feature>
<feature type="compositionally biased region" description="Acidic residues" evidence="1">
    <location>
        <begin position="547"/>
        <end position="566"/>
    </location>
</feature>
<dbReference type="EMBL" id="CYGV01001863">
    <property type="protein sequence ID" value="CUA77714.1"/>
    <property type="molecule type" value="Genomic_DNA"/>
</dbReference>
<dbReference type="PANTHER" id="PTHR46579">
    <property type="entry name" value="F5/8 TYPE C DOMAIN-CONTAINING PROTEIN-RELATED"/>
    <property type="match status" value="1"/>
</dbReference>
<feature type="compositionally biased region" description="Basic residues" evidence="1">
    <location>
        <begin position="23"/>
        <end position="32"/>
    </location>
</feature>
<dbReference type="InterPro" id="IPR004242">
    <property type="entry name" value="Transposase_21"/>
</dbReference>
<dbReference type="PANTHER" id="PTHR46579:SF1">
    <property type="entry name" value="F5_8 TYPE C DOMAIN-CONTAINING PROTEIN"/>
    <property type="match status" value="1"/>
</dbReference>
<evidence type="ECO:0000256" key="1">
    <source>
        <dbReference type="SAM" id="MobiDB-lite"/>
    </source>
</evidence>
<accession>A0A0K6GH65</accession>
<feature type="region of interest" description="Disordered" evidence="1">
    <location>
        <begin position="221"/>
        <end position="241"/>
    </location>
</feature>
<proteinExistence type="predicted"/>
<feature type="region of interest" description="Disordered" evidence="1">
    <location>
        <begin position="1"/>
        <end position="32"/>
    </location>
</feature>
<reference evidence="2 3" key="1">
    <citation type="submission" date="2015-07" db="EMBL/GenBank/DDBJ databases">
        <authorList>
            <person name="Noorani M."/>
        </authorList>
    </citation>
    <scope>NUCLEOTIDE SEQUENCE [LARGE SCALE GENOMIC DNA]</scope>
    <source>
        <strain evidence="2">BBA 69670</strain>
    </source>
</reference>
<protein>
    <recommendedName>
        <fullName evidence="4">Transposase family Tnp2 protein</fullName>
    </recommendedName>
</protein>
<name>A0A0K6GH65_9AGAM</name>
<evidence type="ECO:0000313" key="2">
    <source>
        <dbReference type="EMBL" id="CUA77714.1"/>
    </source>
</evidence>
<keyword evidence="3" id="KW-1185">Reference proteome</keyword>
<organism evidence="2 3">
    <name type="scientific">Rhizoctonia solani</name>
    <dbReference type="NCBI Taxonomy" id="456999"/>
    <lineage>
        <taxon>Eukaryota</taxon>
        <taxon>Fungi</taxon>
        <taxon>Dikarya</taxon>
        <taxon>Basidiomycota</taxon>
        <taxon>Agaricomycotina</taxon>
        <taxon>Agaricomycetes</taxon>
        <taxon>Cantharellales</taxon>
        <taxon>Ceratobasidiaceae</taxon>
        <taxon>Rhizoctonia</taxon>
    </lineage>
</organism>
<evidence type="ECO:0008006" key="4">
    <source>
        <dbReference type="Google" id="ProtNLM"/>
    </source>
</evidence>
<dbReference type="Pfam" id="PF02992">
    <property type="entry name" value="Transposase_21"/>
    <property type="match status" value="1"/>
</dbReference>
<evidence type="ECO:0000313" key="3">
    <source>
        <dbReference type="Proteomes" id="UP000044841"/>
    </source>
</evidence>
<dbReference type="InterPro" id="IPR046521">
    <property type="entry name" value="DUF6698"/>
</dbReference>
<feature type="region of interest" description="Disordered" evidence="1">
    <location>
        <begin position="768"/>
        <end position="789"/>
    </location>
</feature>
<gene>
    <name evidence="2" type="ORF">RSOLAG22IIIB_12788</name>
</gene>
<feature type="region of interest" description="Disordered" evidence="1">
    <location>
        <begin position="431"/>
        <end position="453"/>
    </location>
</feature>
<dbReference type="Proteomes" id="UP000044841">
    <property type="component" value="Unassembled WGS sequence"/>
</dbReference>
<sequence>MPAARTHETAPSNRSSRSDTVTRSRRKKRTTKNKKLGLIDRLIPVGKYMCRMVSFNWNIRRTLDRGIGRLACASPEDEKDLIQAASDQEKEFDRCWDQLIKIAPYVPDLLTNCDDVDLVEMTFDYSKTTSRAEDNSKFKKGIPTWRSWAPPLPEAKKGLNFADRTARDAFVLQKSPPATHQVWPRCAYAGYTGNIKNPGKGFLRSGLSRQGGLAIMHSPSEAEKLGESSGSDRGTRPGFADTHSITQVTRPFLAYVATLLRYGLSDEEAFRVNGSFNYGQYYQDILEYLEDPAFKEATDELVEWWNDQLFPDAQHARRNPDLSGMSMIERMRAQAKRQATKAKRALRFYWPGTRQVCDCNRCWPKQEKQSVRTIEKHRTKHGIHSDVPGAPPLPSTSNPASAAVTNNPEYIQQDVSMQSYCLDSRSDSRSSLVSPHSLANAQPARSGSRSSSIGISISCDRSSLPQYPQYVEASSAGKGFPYHPPPSPAPYLPPMSTEEVDTYLRVVSASTDVDFFGCNLADLSISGASKASKRNLGTGNQNGDSDSLGDNDEGPGGGEDDPDGPNDQDGAQVDGPAVQVPPDEPGGAPGDPGEDPGGDGARLDIPALEEHPTLRNIYLRTWAQYAFNGVTQETIQAILESHKSALLAGAHLYDDEFLDQVRKMPTTLRSLERRLGMDFSELVTIYLVCPECGKRYTMEELYALRGPQCQRHVRDQCTGILYTESTLADGTQKRTPARSFPYNSLIAALGRLLSRVGIAHYIQHWRRNPGDAPLEDPPEPRNPQAWYNRMRPDTRFGDISQASDWHAQATRQTRGFDGEAYVDEPIGARPISLARSPIGLNLGLGADGYRVFKGKFAASSYSANGVYIIINNLPFFLRNLIENMILVLVLPGPHEPKGYAFDQMLEPLVDDLIRLAGGVELPVYDHQTGEIRQQLVYANLSVLIVDWISRIKCTGHAGVRSEHNHCPYCKTRQCLLATPRGYQAEDYELRDPHEHLQDKHRWLRAPEGEREDIRLETGTTFTEFDRIPGFFAFDNAPIDAMHLLDLGVTHFIAQTIIFQNGMLRKRIRGQDYEDSPEGRFNAFLARTIFPYQYSRLPAKADTMDGRTKAEQWRLLRVVMPVAYFEAWRVDDVIPDNNIPPGGQNTRDFKAQEKNAELLCDRLRRVHIMDEGDPDDEPQVEDCFPSRNPREYYGNILRYCLGSTLLSQHRVTLAEISQGEAFLKQVGVTFAEMNVHLTPSFHAATHLPDHIRKYGNIYNTSTARFERANKLLANVKINGHGDGVLEATMAKGFLRRTECYRYVSALQSLQEPTPDDIKTTEVLLGAMRNGPEHEVQHGMLEAVIAGEALMHGQEEIRLARTSAQVNFRDEDHRNFYRLMVNFCNNHRPEALDDVIFYGFGRAPDEGQIQVHIRPSGSTRAYPHFRRYGIRYGSANHHRGFNSRYGFIHNQIPVLIQGIYETTVMVRGEEHKFLAVMIQRFVVPNEELAFPWNHWNDILGIDAWEYDRLSPLEAVPPTAFTGVFALSDLTMPNGQFWITIAMINTRPEDLVEDGEPDLEDDG</sequence>
<dbReference type="Pfam" id="PF20414">
    <property type="entry name" value="DUF6698"/>
    <property type="match status" value="1"/>
</dbReference>
<feature type="region of interest" description="Disordered" evidence="1">
    <location>
        <begin position="373"/>
        <end position="403"/>
    </location>
</feature>
<feature type="compositionally biased region" description="Polar residues" evidence="1">
    <location>
        <begin position="535"/>
        <end position="545"/>
    </location>
</feature>